<evidence type="ECO:0000256" key="1">
    <source>
        <dbReference type="SAM" id="MobiDB-lite"/>
    </source>
</evidence>
<evidence type="ECO:0000313" key="2">
    <source>
        <dbReference type="EMBL" id="KAJ7319137.1"/>
    </source>
</evidence>
<dbReference type="EMBL" id="JARIHO010000055">
    <property type="protein sequence ID" value="KAJ7319137.1"/>
    <property type="molecule type" value="Genomic_DNA"/>
</dbReference>
<proteinExistence type="predicted"/>
<feature type="region of interest" description="Disordered" evidence="1">
    <location>
        <begin position="375"/>
        <end position="400"/>
    </location>
</feature>
<sequence length="400" mass="43538">MNRTPFSLSRIVVEADTHRSLHAAAFSCSSTHASAILTDLLACYIQLLANTAAKYAQHAGHTKYSNNHRHPRRPRLWPPGPHQLCPEAKDLLCYAIYSGHCVEELNEFKAQLGRIQCDNKHKTTINTAPRQKPLKNASKTQYDTSRTQTRVVTNRLQNEVASGKCTRVPSSRVSPALDAPTAPLLLVPLRLSPSSSSLQPPPSPQTTSSKSPYKGSSLANVSQWHLPGPPPQPLLPATPNATTAAIPQALNPELALYKAFHHILTNPTCEPTAPFPTRHCITVGLLQHAALFPWWEFPDTMYTAYAPAPPSRLAHCPHLCCPHLPPPRCDGNRAPNTPLPPTHHTVAAPSQITPLMGSQGSCLPELAHHVLLPANTDTTGVGTDRDGDRGKGEKEEQCRV</sequence>
<evidence type="ECO:0000313" key="3">
    <source>
        <dbReference type="Proteomes" id="UP001218218"/>
    </source>
</evidence>
<keyword evidence="3" id="KW-1185">Reference proteome</keyword>
<accession>A0AAD6ZEP8</accession>
<dbReference type="InterPro" id="IPR009072">
    <property type="entry name" value="Histone-fold"/>
</dbReference>
<dbReference type="Gene3D" id="1.10.20.10">
    <property type="entry name" value="Histone, subunit A"/>
    <property type="match status" value="1"/>
</dbReference>
<protein>
    <recommendedName>
        <fullName evidence="4">Bromodomain associated domain-containing protein</fullName>
    </recommendedName>
</protein>
<dbReference type="GO" id="GO:0046982">
    <property type="term" value="F:protein heterodimerization activity"/>
    <property type="evidence" value="ECO:0007669"/>
    <property type="project" value="InterPro"/>
</dbReference>
<evidence type="ECO:0008006" key="4">
    <source>
        <dbReference type="Google" id="ProtNLM"/>
    </source>
</evidence>
<feature type="compositionally biased region" description="Pro residues" evidence="1">
    <location>
        <begin position="227"/>
        <end position="236"/>
    </location>
</feature>
<gene>
    <name evidence="2" type="ORF">DFH08DRAFT_1035880</name>
</gene>
<dbReference type="Proteomes" id="UP001218218">
    <property type="component" value="Unassembled WGS sequence"/>
</dbReference>
<dbReference type="AlphaFoldDB" id="A0AAD6ZEP8"/>
<feature type="region of interest" description="Disordered" evidence="1">
    <location>
        <begin position="124"/>
        <end position="148"/>
    </location>
</feature>
<name>A0AAD6ZEP8_9AGAR</name>
<reference evidence="2" key="1">
    <citation type="submission" date="2023-03" db="EMBL/GenBank/DDBJ databases">
        <title>Massive genome expansion in bonnet fungi (Mycena s.s.) driven by repeated elements and novel gene families across ecological guilds.</title>
        <authorList>
            <consortium name="Lawrence Berkeley National Laboratory"/>
            <person name="Harder C.B."/>
            <person name="Miyauchi S."/>
            <person name="Viragh M."/>
            <person name="Kuo A."/>
            <person name="Thoen E."/>
            <person name="Andreopoulos B."/>
            <person name="Lu D."/>
            <person name="Skrede I."/>
            <person name="Drula E."/>
            <person name="Henrissat B."/>
            <person name="Morin E."/>
            <person name="Kohler A."/>
            <person name="Barry K."/>
            <person name="LaButti K."/>
            <person name="Morin E."/>
            <person name="Salamov A."/>
            <person name="Lipzen A."/>
            <person name="Mereny Z."/>
            <person name="Hegedus B."/>
            <person name="Baldrian P."/>
            <person name="Stursova M."/>
            <person name="Weitz H."/>
            <person name="Taylor A."/>
            <person name="Grigoriev I.V."/>
            <person name="Nagy L.G."/>
            <person name="Martin F."/>
            <person name="Kauserud H."/>
        </authorList>
    </citation>
    <scope>NUCLEOTIDE SEQUENCE</scope>
    <source>
        <strain evidence="2">CBHHK002</strain>
    </source>
</reference>
<dbReference type="CDD" id="cd00076">
    <property type="entry name" value="HFD_SF"/>
    <property type="match status" value="1"/>
</dbReference>
<comment type="caution">
    <text evidence="2">The sequence shown here is derived from an EMBL/GenBank/DDBJ whole genome shotgun (WGS) entry which is preliminary data.</text>
</comment>
<organism evidence="2 3">
    <name type="scientific">Mycena albidolilacea</name>
    <dbReference type="NCBI Taxonomy" id="1033008"/>
    <lineage>
        <taxon>Eukaryota</taxon>
        <taxon>Fungi</taxon>
        <taxon>Dikarya</taxon>
        <taxon>Basidiomycota</taxon>
        <taxon>Agaricomycotina</taxon>
        <taxon>Agaricomycetes</taxon>
        <taxon>Agaricomycetidae</taxon>
        <taxon>Agaricales</taxon>
        <taxon>Marasmiineae</taxon>
        <taxon>Mycenaceae</taxon>
        <taxon>Mycena</taxon>
    </lineage>
</organism>
<feature type="compositionally biased region" description="Basic and acidic residues" evidence="1">
    <location>
        <begin position="383"/>
        <end position="400"/>
    </location>
</feature>
<feature type="compositionally biased region" description="Polar residues" evidence="1">
    <location>
        <begin position="137"/>
        <end position="148"/>
    </location>
</feature>
<feature type="region of interest" description="Disordered" evidence="1">
    <location>
        <begin position="191"/>
        <end position="239"/>
    </location>
</feature>